<feature type="region of interest" description="Disordered" evidence="3">
    <location>
        <begin position="23"/>
        <end position="47"/>
    </location>
</feature>
<evidence type="ECO:0000256" key="3">
    <source>
        <dbReference type="SAM" id="MobiDB-lite"/>
    </source>
</evidence>
<evidence type="ECO:0000313" key="4">
    <source>
        <dbReference type="EMBL" id="GAA4664968.1"/>
    </source>
</evidence>
<dbReference type="InterPro" id="IPR029063">
    <property type="entry name" value="SAM-dependent_MTases_sf"/>
</dbReference>
<evidence type="ECO:0000256" key="1">
    <source>
        <dbReference type="ARBA" id="ARBA00022603"/>
    </source>
</evidence>
<keyword evidence="1" id="KW-0489">Methyltransferase</keyword>
<dbReference type="PROSITE" id="PS00092">
    <property type="entry name" value="N6_MTASE"/>
    <property type="match status" value="1"/>
</dbReference>
<keyword evidence="2" id="KW-0808">Transferase</keyword>
<dbReference type="Gene3D" id="3.40.50.150">
    <property type="entry name" value="Vaccinia Virus protein VP39"/>
    <property type="match status" value="1"/>
</dbReference>
<evidence type="ECO:0008006" key="6">
    <source>
        <dbReference type="Google" id="ProtNLM"/>
    </source>
</evidence>
<evidence type="ECO:0000313" key="5">
    <source>
        <dbReference type="Proteomes" id="UP001501295"/>
    </source>
</evidence>
<dbReference type="NCBIfam" id="TIGR00095">
    <property type="entry name" value="16S rRNA (guanine(966)-N(2))-methyltransferase RsmD"/>
    <property type="match status" value="1"/>
</dbReference>
<dbReference type="Pfam" id="PF03602">
    <property type="entry name" value="Cons_hypoth95"/>
    <property type="match status" value="1"/>
</dbReference>
<accession>A0ABP8VIP8</accession>
<feature type="compositionally biased region" description="Low complexity" evidence="3">
    <location>
        <begin position="267"/>
        <end position="282"/>
    </location>
</feature>
<dbReference type="InterPro" id="IPR004398">
    <property type="entry name" value="RNA_MeTrfase_RsmD"/>
</dbReference>
<dbReference type="CDD" id="cd02440">
    <property type="entry name" value="AdoMet_MTases"/>
    <property type="match status" value="1"/>
</dbReference>
<feature type="compositionally biased region" description="Basic and acidic residues" evidence="3">
    <location>
        <begin position="23"/>
        <end position="33"/>
    </location>
</feature>
<feature type="region of interest" description="Disordered" evidence="3">
    <location>
        <begin position="253"/>
        <end position="282"/>
    </location>
</feature>
<dbReference type="EMBL" id="BAABLM010000001">
    <property type="protein sequence ID" value="GAA4664968.1"/>
    <property type="molecule type" value="Genomic_DNA"/>
</dbReference>
<sequence length="282" mass="29329">MEAEGALEGLGGAAAQGVAQGDVERGRLGDGGRGHGSTLPGPSDTACCGGTATTCEDGRVTRIISGFAGSTTLAVPKTGTRPTSDRVREALFSALQARDEIRGRRVLDLYAGTGALGLEAASRGAARVVLVEKAPSAARVCRENAKLVVGRAPRGAAPAVEVAVRAVRTFVEQSARASYDLVIIDPPYDLGDSDLAGDLAALVPALDDDALVVVERRSRSGEPTWPEGLERETSKSYGDTVLWWARRVRADEAVAPEADQPEADQLAPQHAEAQPAAPDQAR</sequence>
<gene>
    <name evidence="4" type="ORF">GCM10025780_02620</name>
</gene>
<protein>
    <recommendedName>
        <fullName evidence="6">16S rRNA (Guanine966-N2)-methyltransferase</fullName>
    </recommendedName>
</protein>
<dbReference type="InterPro" id="IPR002052">
    <property type="entry name" value="DNA_methylase_N6_adenine_CS"/>
</dbReference>
<comment type="caution">
    <text evidence="4">The sequence shown here is derived from an EMBL/GenBank/DDBJ whole genome shotgun (WGS) entry which is preliminary data.</text>
</comment>
<dbReference type="Proteomes" id="UP001501295">
    <property type="component" value="Unassembled WGS sequence"/>
</dbReference>
<organism evidence="4 5">
    <name type="scientific">Frondihabitans cladoniiphilus</name>
    <dbReference type="NCBI Taxonomy" id="715785"/>
    <lineage>
        <taxon>Bacteria</taxon>
        <taxon>Bacillati</taxon>
        <taxon>Actinomycetota</taxon>
        <taxon>Actinomycetes</taxon>
        <taxon>Micrococcales</taxon>
        <taxon>Microbacteriaceae</taxon>
        <taxon>Frondihabitans</taxon>
    </lineage>
</organism>
<reference evidence="5" key="1">
    <citation type="journal article" date="2019" name="Int. J. Syst. Evol. Microbiol.">
        <title>The Global Catalogue of Microorganisms (GCM) 10K type strain sequencing project: providing services to taxonomists for standard genome sequencing and annotation.</title>
        <authorList>
            <consortium name="The Broad Institute Genomics Platform"/>
            <consortium name="The Broad Institute Genome Sequencing Center for Infectious Disease"/>
            <person name="Wu L."/>
            <person name="Ma J."/>
        </authorList>
    </citation>
    <scope>NUCLEOTIDE SEQUENCE [LARGE SCALE GENOMIC DNA]</scope>
    <source>
        <strain evidence="5">JCM 18956</strain>
    </source>
</reference>
<dbReference type="SUPFAM" id="SSF53335">
    <property type="entry name" value="S-adenosyl-L-methionine-dependent methyltransferases"/>
    <property type="match status" value="1"/>
</dbReference>
<dbReference type="PANTHER" id="PTHR43542">
    <property type="entry name" value="METHYLTRANSFERASE"/>
    <property type="match status" value="1"/>
</dbReference>
<evidence type="ECO:0000256" key="2">
    <source>
        <dbReference type="ARBA" id="ARBA00022679"/>
    </source>
</evidence>
<keyword evidence="5" id="KW-1185">Reference proteome</keyword>
<dbReference type="PANTHER" id="PTHR43542:SF1">
    <property type="entry name" value="METHYLTRANSFERASE"/>
    <property type="match status" value="1"/>
</dbReference>
<name>A0ABP8VIP8_9MICO</name>
<proteinExistence type="predicted"/>